<protein>
    <submittedName>
        <fullName evidence="1">Uncharacterized protein</fullName>
    </submittedName>
</protein>
<dbReference type="RefSeq" id="WP_088465981.1">
    <property type="nucleotide sequence ID" value="NZ_NIRR01000054.1"/>
</dbReference>
<evidence type="ECO:0000313" key="2">
    <source>
        <dbReference type="Proteomes" id="UP000197277"/>
    </source>
</evidence>
<keyword evidence="2" id="KW-1185">Reference proteome</keyword>
<accession>A0A246FIX0</accession>
<organism evidence="1 2">
    <name type="scientific">Hymenobacter amundsenii</name>
    <dbReference type="NCBI Taxonomy" id="2006685"/>
    <lineage>
        <taxon>Bacteria</taxon>
        <taxon>Pseudomonadati</taxon>
        <taxon>Bacteroidota</taxon>
        <taxon>Cytophagia</taxon>
        <taxon>Cytophagales</taxon>
        <taxon>Hymenobacteraceae</taxon>
        <taxon>Hymenobacter</taxon>
    </lineage>
</organism>
<proteinExistence type="predicted"/>
<evidence type="ECO:0000313" key="1">
    <source>
        <dbReference type="EMBL" id="OWP61575.1"/>
    </source>
</evidence>
<comment type="caution">
    <text evidence="1">The sequence shown here is derived from an EMBL/GenBank/DDBJ whole genome shotgun (WGS) entry which is preliminary data.</text>
</comment>
<dbReference type="OrthoDB" id="9765926at2"/>
<dbReference type="Proteomes" id="UP000197277">
    <property type="component" value="Unassembled WGS sequence"/>
</dbReference>
<dbReference type="AlphaFoldDB" id="A0A246FIX0"/>
<name>A0A246FIX0_9BACT</name>
<gene>
    <name evidence="1" type="ORF">CDA63_18705</name>
</gene>
<sequence length="231" mass="24847">MQASQWYFGRQAGLDFRAGAPVALTNGVLDSDEGCSSRADSLGNLLFYTNGVTVWNRQHQTMAGGAGLRGNTSTSQYLVVARPGSRLVYYLLLPDEKDQGAGFRYSVVDMSRQGGLGEVVRRDMLLHPSSTERVAAVPHANGRDLWVIGHERDTDVCFAYLLTAQGLVSLPVLSRDGFVHRAEQVIGQLKASPNGRRLALAAGTVNPQQIQGVSSIELLILTPPAAASPTR</sequence>
<dbReference type="EMBL" id="NIRR01000054">
    <property type="protein sequence ID" value="OWP61575.1"/>
    <property type="molecule type" value="Genomic_DNA"/>
</dbReference>
<reference evidence="1 2" key="1">
    <citation type="submission" date="2017-06" db="EMBL/GenBank/DDBJ databases">
        <title>Hymenobacter amundsenii sp. nov. isolated from regoliths in Antarctica.</title>
        <authorList>
            <person name="Sedlacek I."/>
            <person name="Kralova S."/>
            <person name="Pantucek R."/>
            <person name="Svec P."/>
            <person name="Holochova P."/>
            <person name="Stankova E."/>
            <person name="Vrbovska V."/>
            <person name="Busse H.-J."/>
        </authorList>
    </citation>
    <scope>NUCLEOTIDE SEQUENCE [LARGE SCALE GENOMIC DNA]</scope>
    <source>
        <strain evidence="1 2">CCM 8682</strain>
    </source>
</reference>